<evidence type="ECO:0000259" key="6">
    <source>
        <dbReference type="Pfam" id="PF07732"/>
    </source>
</evidence>
<feature type="domain" description="Plastocyanin-like" evidence="5">
    <location>
        <begin position="351"/>
        <end position="475"/>
    </location>
</feature>
<dbReference type="AlphaFoldDB" id="A0A2S6A066"/>
<evidence type="ECO:0000259" key="5">
    <source>
        <dbReference type="Pfam" id="PF07731"/>
    </source>
</evidence>
<dbReference type="Gene3D" id="2.60.40.420">
    <property type="entry name" value="Cupredoxins - blue copper proteins"/>
    <property type="match status" value="2"/>
</dbReference>
<keyword evidence="8" id="KW-1185">Reference proteome</keyword>
<protein>
    <submittedName>
        <fullName evidence="7">Copper oxidase</fullName>
    </submittedName>
</protein>
<dbReference type="RefSeq" id="WP_104364252.1">
    <property type="nucleotide sequence ID" value="NZ_PSZD01000020.1"/>
</dbReference>
<dbReference type="PANTHER" id="PTHR11709:SF394">
    <property type="entry name" value="FI03373P-RELATED"/>
    <property type="match status" value="1"/>
</dbReference>
<name>A0A2S6A066_9NOCA</name>
<dbReference type="Pfam" id="PF00394">
    <property type="entry name" value="Cu-oxidase"/>
    <property type="match status" value="1"/>
</dbReference>
<dbReference type="Proteomes" id="UP000238356">
    <property type="component" value="Unassembled WGS sequence"/>
</dbReference>
<keyword evidence="3" id="KW-0186">Copper</keyword>
<gene>
    <name evidence="7" type="ORF">C5F51_26440</name>
</gene>
<dbReference type="GO" id="GO:0005507">
    <property type="term" value="F:copper ion binding"/>
    <property type="evidence" value="ECO:0007669"/>
    <property type="project" value="InterPro"/>
</dbReference>
<keyword evidence="2" id="KW-0560">Oxidoreductase</keyword>
<organism evidence="7 8">
    <name type="scientific">Nocardia nova</name>
    <dbReference type="NCBI Taxonomy" id="37330"/>
    <lineage>
        <taxon>Bacteria</taxon>
        <taxon>Bacillati</taxon>
        <taxon>Actinomycetota</taxon>
        <taxon>Actinomycetes</taxon>
        <taxon>Mycobacteriales</taxon>
        <taxon>Nocardiaceae</taxon>
        <taxon>Nocardia</taxon>
    </lineage>
</organism>
<evidence type="ECO:0000313" key="8">
    <source>
        <dbReference type="Proteomes" id="UP000238356"/>
    </source>
</evidence>
<evidence type="ECO:0000259" key="4">
    <source>
        <dbReference type="Pfam" id="PF00394"/>
    </source>
</evidence>
<dbReference type="InterPro" id="IPR008972">
    <property type="entry name" value="Cupredoxin"/>
</dbReference>
<dbReference type="Pfam" id="PF07732">
    <property type="entry name" value="Cu-oxidase_3"/>
    <property type="match status" value="1"/>
</dbReference>
<dbReference type="Pfam" id="PF07731">
    <property type="entry name" value="Cu-oxidase_2"/>
    <property type="match status" value="1"/>
</dbReference>
<evidence type="ECO:0000256" key="2">
    <source>
        <dbReference type="ARBA" id="ARBA00023002"/>
    </source>
</evidence>
<dbReference type="InterPro" id="IPR001117">
    <property type="entry name" value="Cu-oxidase_2nd"/>
</dbReference>
<evidence type="ECO:0000313" key="7">
    <source>
        <dbReference type="EMBL" id="PPJ24354.1"/>
    </source>
</evidence>
<dbReference type="SUPFAM" id="SSF49503">
    <property type="entry name" value="Cupredoxins"/>
    <property type="match status" value="3"/>
</dbReference>
<sequence length="476" mass="51177">MAGVAVAAGGAAVVAGCSRSSGPGEADYTLRIGRGQVEVAPGRSVPATLYNGQFPGPLLRFAEGKPVVVDVHNDTGTPEQLHWHGQTVPVEVDGSGEEGTPFIPAHGMRRLSFTPGPSGLRFYHTHLIAGANLELGQYNGQVGPVYIEPKQNPGAYDREVILTLKEFGPTLSQDGDMAANFLAGEPLTDLRDRGEAAMAASLASGRPHGYEVGYDTFTINGRMLGHGDPIRVREGERVLLHVVNGSATENRSLALPGHTFTVLALDGNPVPNPARVPVLWLGAAERVSAVVEMNNPGVWILGDLSDDDRANGMGIVVEYAGRAGEPQWAPPPPFTWDYRLFTRPAASTASPDQQIELLIEKRNADRDGFNVWTLNGAAFDMNTGAPAFDLARGRRYRLLFRNATDDIHPIHLHRNTFEVTHIAGTPTAGLHKDVVMLGGYQEMAIDVVADETGASLLHCHQQLHMDYGFMALLRVS</sequence>
<accession>A0A2S6A066</accession>
<feature type="domain" description="Plastocyanin-like" evidence="6">
    <location>
        <begin position="34"/>
        <end position="151"/>
    </location>
</feature>
<dbReference type="InterPro" id="IPR011707">
    <property type="entry name" value="Cu-oxidase-like_N"/>
</dbReference>
<dbReference type="EMBL" id="PSZD01000020">
    <property type="protein sequence ID" value="PPJ24354.1"/>
    <property type="molecule type" value="Genomic_DNA"/>
</dbReference>
<dbReference type="InterPro" id="IPR011706">
    <property type="entry name" value="Cu-oxidase_C"/>
</dbReference>
<keyword evidence="1" id="KW-0479">Metal-binding</keyword>
<evidence type="ECO:0000256" key="1">
    <source>
        <dbReference type="ARBA" id="ARBA00022723"/>
    </source>
</evidence>
<proteinExistence type="predicted"/>
<dbReference type="GO" id="GO:0016491">
    <property type="term" value="F:oxidoreductase activity"/>
    <property type="evidence" value="ECO:0007669"/>
    <property type="project" value="UniProtKB-KW"/>
</dbReference>
<comment type="caution">
    <text evidence="7">The sequence shown here is derived from an EMBL/GenBank/DDBJ whole genome shotgun (WGS) entry which is preliminary data.</text>
</comment>
<feature type="domain" description="Plastocyanin-like" evidence="4">
    <location>
        <begin position="201"/>
        <end position="300"/>
    </location>
</feature>
<evidence type="ECO:0000256" key="3">
    <source>
        <dbReference type="ARBA" id="ARBA00023008"/>
    </source>
</evidence>
<dbReference type="InterPro" id="IPR045087">
    <property type="entry name" value="Cu-oxidase_fam"/>
</dbReference>
<dbReference type="PANTHER" id="PTHR11709">
    <property type="entry name" value="MULTI-COPPER OXIDASE"/>
    <property type="match status" value="1"/>
</dbReference>
<reference evidence="7 8" key="1">
    <citation type="submission" date="2018-02" db="EMBL/GenBank/DDBJ databases">
        <title>8 Nocardia nova and 1 Nocardia cyriacigeorgica strain used for evolution to TMP-SMX.</title>
        <authorList>
            <person name="Mehta H."/>
            <person name="Weng J."/>
            <person name="Shamoo Y."/>
        </authorList>
    </citation>
    <scope>NUCLEOTIDE SEQUENCE [LARGE SCALE GENOMIC DNA]</scope>
    <source>
        <strain evidence="7 8">BAA2227</strain>
    </source>
</reference>